<dbReference type="SUPFAM" id="SSF54427">
    <property type="entry name" value="NTF2-like"/>
    <property type="match status" value="1"/>
</dbReference>
<evidence type="ECO:0000259" key="2">
    <source>
        <dbReference type="Pfam" id="PF07858"/>
    </source>
</evidence>
<proteinExistence type="predicted"/>
<evidence type="ECO:0000313" key="4">
    <source>
        <dbReference type="EMBL" id="CAB4597775.1"/>
    </source>
</evidence>
<dbReference type="EMBL" id="CAEZSE010000041">
    <property type="protein sequence ID" value="CAB4531790.1"/>
    <property type="molecule type" value="Genomic_DNA"/>
</dbReference>
<dbReference type="EMBL" id="CAFAAP010000114">
    <property type="protein sequence ID" value="CAB4805984.1"/>
    <property type="molecule type" value="Genomic_DNA"/>
</dbReference>
<evidence type="ECO:0000313" key="7">
    <source>
        <dbReference type="EMBL" id="CAB5000964.1"/>
    </source>
</evidence>
<dbReference type="AlphaFoldDB" id="A0A6J6AXY8"/>
<dbReference type="EMBL" id="CAEZUN010000039">
    <property type="protein sequence ID" value="CAB4597775.1"/>
    <property type="molecule type" value="Genomic_DNA"/>
</dbReference>
<feature type="region of interest" description="Disordered" evidence="1">
    <location>
        <begin position="1"/>
        <end position="29"/>
    </location>
</feature>
<protein>
    <submittedName>
        <fullName evidence="3">Unannotated protein</fullName>
    </submittedName>
</protein>
<accession>A0A6J6AXY8</accession>
<reference evidence="3" key="1">
    <citation type="submission" date="2020-05" db="EMBL/GenBank/DDBJ databases">
        <authorList>
            <person name="Chiriac C."/>
            <person name="Salcher M."/>
            <person name="Ghai R."/>
            <person name="Kavagutti S V."/>
        </authorList>
    </citation>
    <scope>NUCLEOTIDE SEQUENCE</scope>
</reference>
<name>A0A6J6AXY8_9ZZZZ</name>
<feature type="domain" description="Limonene-1,2-epoxide hydrolase" evidence="2">
    <location>
        <begin position="32"/>
        <end position="146"/>
    </location>
</feature>
<evidence type="ECO:0000256" key="1">
    <source>
        <dbReference type="SAM" id="MobiDB-lite"/>
    </source>
</evidence>
<sequence length="153" mass="17282">MRLRPKSRTTSEPKSTETSEPKSNLPKDPDAFVTTFIESIQGHRLTAALEMVSDDCEYDNVPITKVFGRSAIEQTLGGFLAECSAYEWLIHHQVSSGDLEHGVVMNERTDRFEIDGRWVDLDVAGLFVISNGKIALWRDYFDREIFTKALAAK</sequence>
<dbReference type="InterPro" id="IPR032710">
    <property type="entry name" value="NTF2-like_dom_sf"/>
</dbReference>
<dbReference type="EMBL" id="CAFBOV010000151">
    <property type="protein sequence ID" value="CAB5000964.1"/>
    <property type="molecule type" value="Genomic_DNA"/>
</dbReference>
<dbReference type="Gene3D" id="3.10.450.50">
    <property type="match status" value="1"/>
</dbReference>
<dbReference type="Pfam" id="PF07858">
    <property type="entry name" value="LEH"/>
    <property type="match status" value="1"/>
</dbReference>
<dbReference type="EMBL" id="CAEZZK010000208">
    <property type="protein sequence ID" value="CAB4765841.1"/>
    <property type="molecule type" value="Genomic_DNA"/>
</dbReference>
<gene>
    <name evidence="3" type="ORF">UFOPK1353_00370</name>
    <name evidence="4" type="ORF">UFOPK1826_00449</name>
    <name evidence="5" type="ORF">UFOPK2855_01001</name>
    <name evidence="6" type="ORF">UFOPK3026_00813</name>
    <name evidence="7" type="ORF">UFOPK4020_00817</name>
</gene>
<feature type="compositionally biased region" description="Basic and acidic residues" evidence="1">
    <location>
        <begin position="9"/>
        <end position="29"/>
    </location>
</feature>
<dbReference type="InterPro" id="IPR013100">
    <property type="entry name" value="LEH"/>
</dbReference>
<evidence type="ECO:0000313" key="3">
    <source>
        <dbReference type="EMBL" id="CAB4531790.1"/>
    </source>
</evidence>
<evidence type="ECO:0000313" key="5">
    <source>
        <dbReference type="EMBL" id="CAB4765841.1"/>
    </source>
</evidence>
<organism evidence="3">
    <name type="scientific">freshwater metagenome</name>
    <dbReference type="NCBI Taxonomy" id="449393"/>
    <lineage>
        <taxon>unclassified sequences</taxon>
        <taxon>metagenomes</taxon>
        <taxon>ecological metagenomes</taxon>
    </lineage>
</organism>
<evidence type="ECO:0000313" key="6">
    <source>
        <dbReference type="EMBL" id="CAB4805984.1"/>
    </source>
</evidence>